<dbReference type="PANTHER" id="PTHR23407:SF1">
    <property type="entry name" value="5-FORMYLTETRAHYDROFOLATE CYCLO-LIGASE"/>
    <property type="match status" value="1"/>
</dbReference>
<evidence type="ECO:0000256" key="2">
    <source>
        <dbReference type="ARBA" id="ARBA00022741"/>
    </source>
</evidence>
<keyword evidence="4" id="KW-0460">Magnesium</keyword>
<dbReference type="InterPro" id="IPR024185">
    <property type="entry name" value="FTHF_cligase-like_sf"/>
</dbReference>
<dbReference type="SUPFAM" id="SSF100950">
    <property type="entry name" value="NagB/RpiA/CoA transferase-like"/>
    <property type="match status" value="1"/>
</dbReference>
<keyword evidence="2 4" id="KW-0547">Nucleotide-binding</keyword>
<dbReference type="PANTHER" id="PTHR23407">
    <property type="entry name" value="ATPASE INHIBITOR/5-FORMYLTETRAHYDROFOLATE CYCLO-LIGASE"/>
    <property type="match status" value="1"/>
</dbReference>
<gene>
    <name evidence="5" type="ORF">ACHFJ0_18045</name>
</gene>
<reference evidence="5 6" key="1">
    <citation type="submission" date="2024-10" db="EMBL/GenBank/DDBJ databases">
        <title>Paracoccus drimophilus sp. nov., a novel bacterium from corn roots in Hunan.</title>
        <authorList>
            <person name="Li X."/>
        </authorList>
    </citation>
    <scope>NUCLEOTIDE SEQUENCE [LARGE SCALE GENOMIC DNA]</scope>
    <source>
        <strain evidence="5 6">NGMCC 1.201697</strain>
    </source>
</reference>
<name>A0ABW7LPV1_9RHOB</name>
<protein>
    <recommendedName>
        <fullName evidence="4">5-formyltetrahydrofolate cyclo-ligase</fullName>
        <ecNumber evidence="4">6.3.3.2</ecNumber>
    </recommendedName>
</protein>
<comment type="catalytic activity">
    <reaction evidence="4">
        <text>(6S)-5-formyl-5,6,7,8-tetrahydrofolate + ATP = (6R)-5,10-methenyltetrahydrofolate + ADP + phosphate</text>
        <dbReference type="Rhea" id="RHEA:10488"/>
        <dbReference type="ChEBI" id="CHEBI:30616"/>
        <dbReference type="ChEBI" id="CHEBI:43474"/>
        <dbReference type="ChEBI" id="CHEBI:57455"/>
        <dbReference type="ChEBI" id="CHEBI:57457"/>
        <dbReference type="ChEBI" id="CHEBI:456216"/>
        <dbReference type="EC" id="6.3.3.2"/>
    </reaction>
</comment>
<organism evidence="5 6">
    <name type="scientific">Paracoccus broussonetiae subsp. drimophilus</name>
    <dbReference type="NCBI Taxonomy" id="3373869"/>
    <lineage>
        <taxon>Bacteria</taxon>
        <taxon>Pseudomonadati</taxon>
        <taxon>Pseudomonadota</taxon>
        <taxon>Alphaproteobacteria</taxon>
        <taxon>Rhodobacterales</taxon>
        <taxon>Paracoccaceae</taxon>
        <taxon>Paracoccus</taxon>
        <taxon>Paracoccus broussonetiae</taxon>
    </lineage>
</organism>
<dbReference type="RefSeq" id="WP_395135190.1">
    <property type="nucleotide sequence ID" value="NZ_JBIMPR010000015.1"/>
</dbReference>
<comment type="similarity">
    <text evidence="1 4">Belongs to the 5-formyltetrahydrofolate cyclo-ligase family.</text>
</comment>
<dbReference type="Proteomes" id="UP001609376">
    <property type="component" value="Unassembled WGS sequence"/>
</dbReference>
<keyword evidence="6" id="KW-1185">Reference proteome</keyword>
<comment type="caution">
    <text evidence="5">The sequence shown here is derived from an EMBL/GenBank/DDBJ whole genome shotgun (WGS) entry which is preliminary data.</text>
</comment>
<evidence type="ECO:0000313" key="5">
    <source>
        <dbReference type="EMBL" id="MFH5776145.1"/>
    </source>
</evidence>
<keyword evidence="4" id="KW-0479">Metal-binding</keyword>
<dbReference type="GO" id="GO:0030272">
    <property type="term" value="F:5-formyltetrahydrofolate cyclo-ligase activity"/>
    <property type="evidence" value="ECO:0007669"/>
    <property type="project" value="UniProtKB-EC"/>
</dbReference>
<keyword evidence="5" id="KW-0436">Ligase</keyword>
<proteinExistence type="inferred from homology"/>
<dbReference type="InterPro" id="IPR002698">
    <property type="entry name" value="FTHF_cligase"/>
</dbReference>
<dbReference type="EC" id="6.3.3.2" evidence="4"/>
<evidence type="ECO:0000313" key="6">
    <source>
        <dbReference type="Proteomes" id="UP001609376"/>
    </source>
</evidence>
<evidence type="ECO:0000256" key="3">
    <source>
        <dbReference type="ARBA" id="ARBA00022840"/>
    </source>
</evidence>
<comment type="cofactor">
    <cofactor evidence="4">
        <name>Mg(2+)</name>
        <dbReference type="ChEBI" id="CHEBI:18420"/>
    </cofactor>
</comment>
<keyword evidence="3 4" id="KW-0067">ATP-binding</keyword>
<accession>A0ABW7LPV1</accession>
<dbReference type="PIRSF" id="PIRSF006806">
    <property type="entry name" value="FTHF_cligase"/>
    <property type="match status" value="1"/>
</dbReference>
<dbReference type="InterPro" id="IPR037171">
    <property type="entry name" value="NagB/RpiA_transferase-like"/>
</dbReference>
<dbReference type="Gene3D" id="3.40.50.10420">
    <property type="entry name" value="NagB/RpiA/CoA transferase-like"/>
    <property type="match status" value="1"/>
</dbReference>
<dbReference type="Pfam" id="PF01812">
    <property type="entry name" value="5-FTHF_cyc-lig"/>
    <property type="match status" value="1"/>
</dbReference>
<evidence type="ECO:0000256" key="4">
    <source>
        <dbReference type="RuleBase" id="RU361279"/>
    </source>
</evidence>
<evidence type="ECO:0000256" key="1">
    <source>
        <dbReference type="ARBA" id="ARBA00010638"/>
    </source>
</evidence>
<sequence length="183" mass="19565">MDTGLKAALRRQALVARAEGGDAAALTRNLSDALLPFRGRVLAGYWPMRTEADPRPAMAAHDGPVCLPVVLGPDLPLLFRLYDGRLEGGGFGTSHPPEDCPEVLPDVLIVPLAGFDGNGHRLGYGGGFYDRTLHMLRATRKVAAIGFAFAVQQVDPIPAESTDEPLDLIVTDREILTFPQPAG</sequence>
<dbReference type="EMBL" id="JBIMPR010000015">
    <property type="protein sequence ID" value="MFH5776145.1"/>
    <property type="molecule type" value="Genomic_DNA"/>
</dbReference>
<dbReference type="NCBIfam" id="TIGR02727">
    <property type="entry name" value="MTHFS_bact"/>
    <property type="match status" value="1"/>
</dbReference>